<dbReference type="EMBL" id="DSYZ01000021">
    <property type="protein sequence ID" value="HGT82287.1"/>
    <property type="molecule type" value="Genomic_DNA"/>
</dbReference>
<dbReference type="GO" id="GO:0016730">
    <property type="term" value="F:oxidoreductase activity, acting on iron-sulfur proteins as donors"/>
    <property type="evidence" value="ECO:0007669"/>
    <property type="project" value="InterPro"/>
</dbReference>
<evidence type="ECO:0000313" key="14">
    <source>
        <dbReference type="EMBL" id="HGT82287.1"/>
    </source>
</evidence>
<dbReference type="GO" id="GO:0051539">
    <property type="term" value="F:4 iron, 4 sulfur cluster binding"/>
    <property type="evidence" value="ECO:0007669"/>
    <property type="project" value="UniProtKB-KW"/>
</dbReference>
<evidence type="ECO:0000256" key="12">
    <source>
        <dbReference type="ARBA" id="ARBA00030295"/>
    </source>
</evidence>
<dbReference type="PANTHER" id="PTHR35113">
    <property type="entry name" value="FERREDOXIN-THIOREDOXIN REDUCTASE CATALYTIC CHAIN, CHLOROPLASTIC"/>
    <property type="match status" value="1"/>
</dbReference>
<evidence type="ECO:0000256" key="13">
    <source>
        <dbReference type="ARBA" id="ARBA00048150"/>
    </source>
</evidence>
<evidence type="ECO:0000256" key="5">
    <source>
        <dbReference type="ARBA" id="ARBA00022485"/>
    </source>
</evidence>
<protein>
    <recommendedName>
        <fullName evidence="4">ferredoxin:thioredoxin reductase</fullName>
        <ecNumber evidence="4">1.8.7.2</ecNumber>
    </recommendedName>
    <alternativeName>
        <fullName evidence="12">Ferredoxin-thioredoxin reductase subunit B</fullName>
    </alternativeName>
</protein>
<evidence type="ECO:0000256" key="7">
    <source>
        <dbReference type="ARBA" id="ARBA00023002"/>
    </source>
</evidence>
<keyword evidence="5" id="KW-0004">4Fe-4S</keyword>
<dbReference type="EC" id="1.8.7.2" evidence="4"/>
<comment type="similarity">
    <text evidence="3">Belongs to the ferredoxin thioredoxin reductase beta subunit family.</text>
</comment>
<keyword evidence="8" id="KW-0408">Iron</keyword>
<keyword evidence="10" id="KW-1015">Disulfide bond</keyword>
<accession>A0A7J3M004</accession>
<evidence type="ECO:0000256" key="11">
    <source>
        <dbReference type="ARBA" id="ARBA00026011"/>
    </source>
</evidence>
<proteinExistence type="inferred from homology"/>
<comment type="catalytic activity">
    <reaction evidence="13">
        <text>[thioredoxin]-disulfide + 2 reduced [2Fe-2S]-[ferredoxin] + 2 H(+) = [thioredoxin]-dithiol + 2 oxidized [2Fe-2S]-[ferredoxin]</text>
        <dbReference type="Rhea" id="RHEA:42336"/>
        <dbReference type="Rhea" id="RHEA-COMP:10000"/>
        <dbReference type="Rhea" id="RHEA-COMP:10001"/>
        <dbReference type="Rhea" id="RHEA-COMP:10698"/>
        <dbReference type="Rhea" id="RHEA-COMP:10700"/>
        <dbReference type="ChEBI" id="CHEBI:15378"/>
        <dbReference type="ChEBI" id="CHEBI:29950"/>
        <dbReference type="ChEBI" id="CHEBI:33737"/>
        <dbReference type="ChEBI" id="CHEBI:33738"/>
        <dbReference type="ChEBI" id="CHEBI:50058"/>
        <dbReference type="EC" id="1.8.7.2"/>
    </reaction>
</comment>
<reference evidence="14" key="1">
    <citation type="journal article" date="2020" name="mSystems">
        <title>Genome- and Community-Level Interaction Insights into Carbon Utilization and Element Cycling Functions of Hydrothermarchaeota in Hydrothermal Sediment.</title>
        <authorList>
            <person name="Zhou Z."/>
            <person name="Liu Y."/>
            <person name="Xu W."/>
            <person name="Pan J."/>
            <person name="Luo Z.H."/>
            <person name="Li M."/>
        </authorList>
    </citation>
    <scope>NUCLEOTIDE SEQUENCE [LARGE SCALE GENOMIC DNA]</scope>
    <source>
        <strain evidence="14">SpSt-587</strain>
    </source>
</reference>
<evidence type="ECO:0000256" key="4">
    <source>
        <dbReference type="ARBA" id="ARBA00012358"/>
    </source>
</evidence>
<dbReference type="Gene3D" id="3.90.460.10">
    <property type="entry name" value="Ferredoxin thioredoxin reductase catalytic beta subunit"/>
    <property type="match status" value="1"/>
</dbReference>
<evidence type="ECO:0000256" key="9">
    <source>
        <dbReference type="ARBA" id="ARBA00023014"/>
    </source>
</evidence>
<gene>
    <name evidence="14" type="ORF">ENT52_00940</name>
</gene>
<evidence type="ECO:0000256" key="2">
    <source>
        <dbReference type="ARBA" id="ARBA00003945"/>
    </source>
</evidence>
<sequence>MELEKYLQSFERIANKRGWKVNPDRELVIDFAKSLLENRKKYGIAICPCRLATGRREVDKLIICPCVYAEEDIKEFGRCYCGLYQRDEKDYSSVAVPDRHAKFYLE</sequence>
<organism evidence="14">
    <name type="scientific">Archaeoglobus fulgidus</name>
    <dbReference type="NCBI Taxonomy" id="2234"/>
    <lineage>
        <taxon>Archaea</taxon>
        <taxon>Methanobacteriati</taxon>
        <taxon>Methanobacteriota</taxon>
        <taxon>Archaeoglobi</taxon>
        <taxon>Archaeoglobales</taxon>
        <taxon>Archaeoglobaceae</taxon>
        <taxon>Archaeoglobus</taxon>
    </lineage>
</organism>
<dbReference type="InterPro" id="IPR036644">
    <property type="entry name" value="FTR_bsu_sf"/>
</dbReference>
<evidence type="ECO:0000256" key="10">
    <source>
        <dbReference type="ARBA" id="ARBA00023157"/>
    </source>
</evidence>
<evidence type="ECO:0000256" key="8">
    <source>
        <dbReference type="ARBA" id="ARBA00023004"/>
    </source>
</evidence>
<dbReference type="Pfam" id="PF02943">
    <property type="entry name" value="FeThRed_B"/>
    <property type="match status" value="1"/>
</dbReference>
<comment type="function">
    <text evidence="2">Catalytic subunit of the ferredoxin-thioredoxin reductase (FTR), which catalyzes the two-electron reduction of thioredoxins by the electrons provided by reduced ferredoxin.</text>
</comment>
<keyword evidence="9" id="KW-0411">Iron-sulfur</keyword>
<dbReference type="AlphaFoldDB" id="A0A7J3M004"/>
<dbReference type="GO" id="GO:0046872">
    <property type="term" value="F:metal ion binding"/>
    <property type="evidence" value="ECO:0007669"/>
    <property type="project" value="UniProtKB-KW"/>
</dbReference>
<keyword evidence="6" id="KW-0479">Metal-binding</keyword>
<comment type="caution">
    <text evidence="14">The sequence shown here is derived from an EMBL/GenBank/DDBJ whole genome shotgun (WGS) entry which is preliminary data.</text>
</comment>
<evidence type="ECO:0000256" key="6">
    <source>
        <dbReference type="ARBA" id="ARBA00022723"/>
    </source>
</evidence>
<keyword evidence="7" id="KW-0560">Oxidoreductase</keyword>
<dbReference type="SUPFAM" id="SSF57662">
    <property type="entry name" value="Ferredoxin thioredoxin reductase (FTR), catalytic beta chain"/>
    <property type="match status" value="1"/>
</dbReference>
<comment type="cofactor">
    <cofactor evidence="1">
        <name>[4Fe-4S] cluster</name>
        <dbReference type="ChEBI" id="CHEBI:49883"/>
    </cofactor>
</comment>
<dbReference type="InterPro" id="IPR004209">
    <property type="entry name" value="FTR_bsu"/>
</dbReference>
<evidence type="ECO:0000256" key="1">
    <source>
        <dbReference type="ARBA" id="ARBA00001966"/>
    </source>
</evidence>
<dbReference type="PANTHER" id="PTHR35113:SF1">
    <property type="entry name" value="FERREDOXIN-THIOREDOXIN REDUCTASE CATALYTIC CHAIN, CHLOROPLASTIC"/>
    <property type="match status" value="1"/>
</dbReference>
<evidence type="ECO:0000256" key="3">
    <source>
        <dbReference type="ARBA" id="ARBA00007941"/>
    </source>
</evidence>
<comment type="subunit">
    <text evidence="11">Heterodimer of subunit A (variable subunit) and subunit B (catalytic subunit). Heterodimeric FTR forms a complex with ferredoxin and thioredoxin.</text>
</comment>
<name>A0A7J3M004_ARCFL</name>